<dbReference type="EMBL" id="DS547185">
    <property type="protein sequence ID" value="EDQ98906.1"/>
    <property type="molecule type" value="Genomic_DNA"/>
</dbReference>
<keyword evidence="2" id="KW-1133">Transmembrane helix</keyword>
<feature type="compositionally biased region" description="Basic and acidic residues" evidence="1">
    <location>
        <begin position="412"/>
        <end position="423"/>
    </location>
</feature>
<evidence type="ECO:0000256" key="1">
    <source>
        <dbReference type="SAM" id="MobiDB-lite"/>
    </source>
</evidence>
<dbReference type="InParanoid" id="B0E2N0"/>
<feature type="region of interest" description="Disordered" evidence="1">
    <location>
        <begin position="402"/>
        <end position="423"/>
    </location>
</feature>
<protein>
    <submittedName>
        <fullName evidence="3">Predicted protein</fullName>
    </submittedName>
</protein>
<dbReference type="OrthoDB" id="3062801at2759"/>
<evidence type="ECO:0000313" key="3">
    <source>
        <dbReference type="EMBL" id="EDQ98906.1"/>
    </source>
</evidence>
<reference evidence="3 4" key="1">
    <citation type="journal article" date="2008" name="Nature">
        <title>The genome of Laccaria bicolor provides insights into mycorrhizal symbiosis.</title>
        <authorList>
            <person name="Martin F."/>
            <person name="Aerts A."/>
            <person name="Ahren D."/>
            <person name="Brun A."/>
            <person name="Danchin E.G.J."/>
            <person name="Duchaussoy F."/>
            <person name="Gibon J."/>
            <person name="Kohler A."/>
            <person name="Lindquist E."/>
            <person name="Pereda V."/>
            <person name="Salamov A."/>
            <person name="Shapiro H.J."/>
            <person name="Wuyts J."/>
            <person name="Blaudez D."/>
            <person name="Buee M."/>
            <person name="Brokstein P."/>
            <person name="Canbaeck B."/>
            <person name="Cohen D."/>
            <person name="Courty P.E."/>
            <person name="Coutinho P.M."/>
            <person name="Delaruelle C."/>
            <person name="Detter J.C."/>
            <person name="Deveau A."/>
            <person name="DiFazio S."/>
            <person name="Duplessis S."/>
            <person name="Fraissinet-Tachet L."/>
            <person name="Lucic E."/>
            <person name="Frey-Klett P."/>
            <person name="Fourrey C."/>
            <person name="Feussner I."/>
            <person name="Gay G."/>
            <person name="Grimwood J."/>
            <person name="Hoegger P.J."/>
            <person name="Jain P."/>
            <person name="Kilaru S."/>
            <person name="Labbe J."/>
            <person name="Lin Y.C."/>
            <person name="Legue V."/>
            <person name="Le Tacon F."/>
            <person name="Marmeisse R."/>
            <person name="Melayah D."/>
            <person name="Montanini B."/>
            <person name="Muratet M."/>
            <person name="Nehls U."/>
            <person name="Niculita-Hirzel H."/>
            <person name="Oudot-Le Secq M.P."/>
            <person name="Peter M."/>
            <person name="Quesneville H."/>
            <person name="Rajashekar B."/>
            <person name="Reich M."/>
            <person name="Rouhier N."/>
            <person name="Schmutz J."/>
            <person name="Yin T."/>
            <person name="Chalot M."/>
            <person name="Henrissat B."/>
            <person name="Kuees U."/>
            <person name="Lucas S."/>
            <person name="Van de Peer Y."/>
            <person name="Podila G.K."/>
            <person name="Polle A."/>
            <person name="Pukkila P.J."/>
            <person name="Richardson P.M."/>
            <person name="Rouze P."/>
            <person name="Sanders I.R."/>
            <person name="Stajich J.E."/>
            <person name="Tunlid A."/>
            <person name="Tuskan G."/>
            <person name="Grigoriev I.V."/>
        </authorList>
    </citation>
    <scope>NUCLEOTIDE SEQUENCE [LARGE SCALE GENOMIC DNA]</scope>
    <source>
        <strain evidence="4">S238N-H82 / ATCC MYA-4686</strain>
    </source>
</reference>
<feature type="transmembrane region" description="Helical" evidence="2">
    <location>
        <begin position="317"/>
        <end position="343"/>
    </location>
</feature>
<feature type="region of interest" description="Disordered" evidence="1">
    <location>
        <begin position="72"/>
        <end position="98"/>
    </location>
</feature>
<proteinExistence type="predicted"/>
<dbReference type="Proteomes" id="UP000001194">
    <property type="component" value="Unassembled WGS sequence"/>
</dbReference>
<feature type="transmembrane region" description="Helical" evidence="2">
    <location>
        <begin position="236"/>
        <end position="254"/>
    </location>
</feature>
<evidence type="ECO:0000313" key="4">
    <source>
        <dbReference type="Proteomes" id="UP000001194"/>
    </source>
</evidence>
<accession>B0E2N0</accession>
<dbReference type="RefSeq" id="XP_001890451.1">
    <property type="nucleotide sequence ID" value="XM_001890416.1"/>
</dbReference>
<keyword evidence="2" id="KW-0812">Transmembrane</keyword>
<dbReference type="HOGENOM" id="CLU_649024_0_0_1"/>
<organism evidence="4">
    <name type="scientific">Laccaria bicolor (strain S238N-H82 / ATCC MYA-4686)</name>
    <name type="common">Bicoloured deceiver</name>
    <name type="synonym">Laccaria laccata var. bicolor</name>
    <dbReference type="NCBI Taxonomy" id="486041"/>
    <lineage>
        <taxon>Eukaryota</taxon>
        <taxon>Fungi</taxon>
        <taxon>Dikarya</taxon>
        <taxon>Basidiomycota</taxon>
        <taxon>Agaricomycotina</taxon>
        <taxon>Agaricomycetes</taxon>
        <taxon>Agaricomycetidae</taxon>
        <taxon>Agaricales</taxon>
        <taxon>Agaricineae</taxon>
        <taxon>Hydnangiaceae</taxon>
        <taxon>Laccaria</taxon>
    </lineage>
</organism>
<dbReference type="AlphaFoldDB" id="B0E2N0"/>
<keyword evidence="4" id="KW-1185">Reference proteome</keyword>
<feature type="transmembrane region" description="Helical" evidence="2">
    <location>
        <begin position="363"/>
        <end position="385"/>
    </location>
</feature>
<sequence>MDTERVFATTARGSSEAETLPAILGIEMTGTIRPSNNANTATNVSIDTHDEDRGMARESVLDGSVSLTSTWSDGQALRGRSTHHGADPERPNISVKSNFIYPTTSDTASRSRANSPVPERFASVNTFRLLPQIPTSWAHFYQWSSPIGAVDSETNDNPGQDAIAGPTTNTNPSFNSSSNGFYNRNEITVKSLCEATRLLPRQIYYNLLLLRFPMWYHSRTAGSDSDLDSLSKDWEMVNGVSAFLISAILTLLQIPQASNDPITKNTAQLSLICALMGLVYGYIYMVRFGTMRSIFRSSKWEEEVRGTSSATWWNVQVLLAMPAVSMSWSMLLFLASIISFVWLDGSVNDSSPPLNATAGLGPRVAVTGVLVIGMVYFAMIMKTLARYDRELREMSADVEMSSGAFPVQNGEPEGRNREVEEEQ</sequence>
<dbReference type="KEGG" id="lbc:LACBIDRAFT_318554"/>
<dbReference type="GeneID" id="6086110"/>
<keyword evidence="2" id="KW-0472">Membrane</keyword>
<gene>
    <name evidence="3" type="ORF">LACBIDRAFT_318554</name>
</gene>
<name>B0E2N0_LACBS</name>
<evidence type="ECO:0000256" key="2">
    <source>
        <dbReference type="SAM" id="Phobius"/>
    </source>
</evidence>
<feature type="transmembrane region" description="Helical" evidence="2">
    <location>
        <begin position="266"/>
        <end position="286"/>
    </location>
</feature>